<reference evidence="1 2" key="1">
    <citation type="submission" date="2016-10" db="EMBL/GenBank/DDBJ databases">
        <authorList>
            <person name="de Groot N.N."/>
        </authorList>
    </citation>
    <scope>NUCLEOTIDE SEQUENCE [LARGE SCALE GENOMIC DNA]</scope>
    <source>
        <strain evidence="1 2">DSM 14858</strain>
    </source>
</reference>
<organism evidence="1 2">
    <name type="scientific">Jannaschia helgolandensis</name>
    <dbReference type="NCBI Taxonomy" id="188906"/>
    <lineage>
        <taxon>Bacteria</taxon>
        <taxon>Pseudomonadati</taxon>
        <taxon>Pseudomonadota</taxon>
        <taxon>Alphaproteobacteria</taxon>
        <taxon>Rhodobacterales</taxon>
        <taxon>Roseobacteraceae</taxon>
        <taxon>Jannaschia</taxon>
    </lineage>
</organism>
<dbReference type="EMBL" id="FNZQ01000001">
    <property type="protein sequence ID" value="SEK64504.1"/>
    <property type="molecule type" value="Genomic_DNA"/>
</dbReference>
<accession>A0A1H7IQD1</accession>
<evidence type="ECO:0008006" key="3">
    <source>
        <dbReference type="Google" id="ProtNLM"/>
    </source>
</evidence>
<sequence length="43" mass="4961">MVGVSVFRRKARAHAVKWRGTVIFESSVDEWQILNFLAKINLS</sequence>
<evidence type="ECO:0000313" key="1">
    <source>
        <dbReference type="EMBL" id="SEK64504.1"/>
    </source>
</evidence>
<dbReference type="AlphaFoldDB" id="A0A1H7IQD1"/>
<proteinExistence type="predicted"/>
<evidence type="ECO:0000313" key="2">
    <source>
        <dbReference type="Proteomes" id="UP000199283"/>
    </source>
</evidence>
<gene>
    <name evidence="1" type="ORF">SAMN04488526_1134</name>
</gene>
<keyword evidence="2" id="KW-1185">Reference proteome</keyword>
<name>A0A1H7IQD1_9RHOB</name>
<dbReference type="Proteomes" id="UP000199283">
    <property type="component" value="Unassembled WGS sequence"/>
</dbReference>
<protein>
    <recommendedName>
        <fullName evidence="3">Transposase</fullName>
    </recommendedName>
</protein>